<keyword evidence="2" id="KW-1185">Reference proteome</keyword>
<accession>A0AAV8Z4I2</accession>
<gene>
    <name evidence="1" type="ORF">NQ318_002194</name>
</gene>
<comment type="caution">
    <text evidence="1">The sequence shown here is derived from an EMBL/GenBank/DDBJ whole genome shotgun (WGS) entry which is preliminary data.</text>
</comment>
<dbReference type="EMBL" id="JAPWTK010000017">
    <property type="protein sequence ID" value="KAJ8958412.1"/>
    <property type="molecule type" value="Genomic_DNA"/>
</dbReference>
<dbReference type="Proteomes" id="UP001162162">
    <property type="component" value="Unassembled WGS sequence"/>
</dbReference>
<reference evidence="1" key="1">
    <citation type="journal article" date="2023" name="Insect Mol. Biol.">
        <title>Genome sequencing provides insights into the evolution of gene families encoding plant cell wall-degrading enzymes in longhorned beetles.</title>
        <authorList>
            <person name="Shin N.R."/>
            <person name="Okamura Y."/>
            <person name="Kirsch R."/>
            <person name="Pauchet Y."/>
        </authorList>
    </citation>
    <scope>NUCLEOTIDE SEQUENCE</scope>
    <source>
        <strain evidence="1">AMC_N1</strain>
    </source>
</reference>
<name>A0AAV8Z4I2_9CUCU</name>
<proteinExistence type="predicted"/>
<organism evidence="1 2">
    <name type="scientific">Aromia moschata</name>
    <dbReference type="NCBI Taxonomy" id="1265417"/>
    <lineage>
        <taxon>Eukaryota</taxon>
        <taxon>Metazoa</taxon>
        <taxon>Ecdysozoa</taxon>
        <taxon>Arthropoda</taxon>
        <taxon>Hexapoda</taxon>
        <taxon>Insecta</taxon>
        <taxon>Pterygota</taxon>
        <taxon>Neoptera</taxon>
        <taxon>Endopterygota</taxon>
        <taxon>Coleoptera</taxon>
        <taxon>Polyphaga</taxon>
        <taxon>Cucujiformia</taxon>
        <taxon>Chrysomeloidea</taxon>
        <taxon>Cerambycidae</taxon>
        <taxon>Cerambycinae</taxon>
        <taxon>Callichromatini</taxon>
        <taxon>Aromia</taxon>
    </lineage>
</organism>
<protein>
    <submittedName>
        <fullName evidence="1">Uncharacterized protein</fullName>
    </submittedName>
</protein>
<evidence type="ECO:0000313" key="1">
    <source>
        <dbReference type="EMBL" id="KAJ8958412.1"/>
    </source>
</evidence>
<evidence type="ECO:0000313" key="2">
    <source>
        <dbReference type="Proteomes" id="UP001162162"/>
    </source>
</evidence>
<sequence>MTEHRIFEILLKDFKIEDYEFDYPRLQKTPARFIAQKFTDIIYDTLKQKSSVSNIKRGNTVKFINSLCEVKECHGKDENYDFYFATVKKFYETAEDVDLNKLCCEAYSDLSKYVPDNFTDEVVMFQRKKYSKQMGQVRKLEFVKMMDQEEISAKFDMQVRKKFNYYETNETLIRNALGRGLDFRLKNSSLENESTDFREKQIKKQQCHSRFSSSNVSSSIGEIDF</sequence>
<dbReference type="AlphaFoldDB" id="A0AAV8Z4I2"/>